<protein>
    <submittedName>
        <fullName evidence="7">RDD domain-containing protein</fullName>
    </submittedName>
</protein>
<keyword evidence="2 5" id="KW-0812">Transmembrane</keyword>
<keyword evidence="8" id="KW-1185">Reference proteome</keyword>
<feature type="transmembrane region" description="Helical" evidence="5">
    <location>
        <begin position="50"/>
        <end position="70"/>
    </location>
</feature>
<dbReference type="GO" id="GO:0016020">
    <property type="term" value="C:membrane"/>
    <property type="evidence" value="ECO:0007669"/>
    <property type="project" value="UniProtKB-SubCell"/>
</dbReference>
<proteinExistence type="predicted"/>
<sequence length="125" mass="12439">MSSPPPPNGADLRTLGRRAVAAAVDHALVALLAAVAGVPLAVFGRVEPSLLVGVGTVVWFGYFAGLEALAGRTLGKRLLGLTVVTDAGGRPDAAAAAVRTLCRVVDWLPAGYLLGAAVVAVGADG</sequence>
<dbReference type="InterPro" id="IPR010432">
    <property type="entry name" value="RDD"/>
</dbReference>
<dbReference type="Pfam" id="PF06271">
    <property type="entry name" value="RDD"/>
    <property type="match status" value="1"/>
</dbReference>
<dbReference type="EMBL" id="ASGZ01000013">
    <property type="protein sequence ID" value="ESP89214.1"/>
    <property type="molecule type" value="Genomic_DNA"/>
</dbReference>
<evidence type="ECO:0000256" key="3">
    <source>
        <dbReference type="ARBA" id="ARBA00022989"/>
    </source>
</evidence>
<dbReference type="eggNOG" id="arCOG03633">
    <property type="taxonomic scope" value="Archaea"/>
</dbReference>
<dbReference type="PANTHER" id="PTHR38480">
    <property type="entry name" value="SLR0254 PROTEIN"/>
    <property type="match status" value="1"/>
</dbReference>
<evidence type="ECO:0000313" key="7">
    <source>
        <dbReference type="EMBL" id="ESP89214.1"/>
    </source>
</evidence>
<evidence type="ECO:0000256" key="1">
    <source>
        <dbReference type="ARBA" id="ARBA00004141"/>
    </source>
</evidence>
<dbReference type="Proteomes" id="UP000017840">
    <property type="component" value="Unassembled WGS sequence"/>
</dbReference>
<evidence type="ECO:0000313" key="8">
    <source>
        <dbReference type="Proteomes" id="UP000017840"/>
    </source>
</evidence>
<dbReference type="PANTHER" id="PTHR38480:SF1">
    <property type="entry name" value="SLR0254 PROTEIN"/>
    <property type="match status" value="1"/>
</dbReference>
<dbReference type="STRING" id="1324957.K933_04331"/>
<reference evidence="7 8" key="1">
    <citation type="journal article" date="2013" name="Genome Announc.">
        <title>Draft Genome Sequence of 'Candidatus Halobonum tyrrellensis' Strain G22, Isolated from the Hypersaline Waters of Lake Tyrrell, Australia.</title>
        <authorList>
            <person name="Ugalde J.A."/>
            <person name="Narasingarao P."/>
            <person name="Kuo S."/>
            <person name="Podell S."/>
            <person name="Allen E.E."/>
        </authorList>
    </citation>
    <scope>NUCLEOTIDE SEQUENCE [LARGE SCALE GENOMIC DNA]</scope>
    <source>
        <strain evidence="7 8">G22</strain>
    </source>
</reference>
<accession>V4HMQ8</accession>
<comment type="subcellular location">
    <subcellularLocation>
        <location evidence="1">Membrane</location>
        <topology evidence="1">Multi-pass membrane protein</topology>
    </subcellularLocation>
</comment>
<dbReference type="RefSeq" id="WP_023393456.1">
    <property type="nucleotide sequence ID" value="NZ_ASGZ01000013.1"/>
</dbReference>
<feature type="domain" description="RDD" evidence="6">
    <location>
        <begin position="14"/>
        <end position="115"/>
    </location>
</feature>
<feature type="non-terminal residue" evidence="7">
    <location>
        <position position="125"/>
    </location>
</feature>
<organism evidence="7 8">
    <name type="scientific">Candidatus Halobonum tyrrellensis G22</name>
    <dbReference type="NCBI Taxonomy" id="1324957"/>
    <lineage>
        <taxon>Archaea</taxon>
        <taxon>Methanobacteriati</taxon>
        <taxon>Methanobacteriota</taxon>
        <taxon>Stenosarchaea group</taxon>
        <taxon>Halobacteria</taxon>
        <taxon>Halobacteriales</taxon>
        <taxon>Haloferacaceae</taxon>
        <taxon>Candidatus Halobonum</taxon>
    </lineage>
</organism>
<evidence type="ECO:0000256" key="5">
    <source>
        <dbReference type="SAM" id="Phobius"/>
    </source>
</evidence>
<evidence type="ECO:0000259" key="6">
    <source>
        <dbReference type="Pfam" id="PF06271"/>
    </source>
</evidence>
<evidence type="ECO:0000256" key="4">
    <source>
        <dbReference type="ARBA" id="ARBA00023136"/>
    </source>
</evidence>
<name>V4HMQ8_9EURY</name>
<keyword evidence="4 5" id="KW-0472">Membrane</keyword>
<evidence type="ECO:0000256" key="2">
    <source>
        <dbReference type="ARBA" id="ARBA00022692"/>
    </source>
</evidence>
<keyword evidence="3 5" id="KW-1133">Transmembrane helix</keyword>
<feature type="transmembrane region" description="Helical" evidence="5">
    <location>
        <begin position="20"/>
        <end position="44"/>
    </location>
</feature>
<dbReference type="AlphaFoldDB" id="V4HMQ8"/>
<gene>
    <name evidence="7" type="ORF">K933_04331</name>
</gene>
<comment type="caution">
    <text evidence="7">The sequence shown here is derived from an EMBL/GenBank/DDBJ whole genome shotgun (WGS) entry which is preliminary data.</text>
</comment>